<feature type="transmembrane region" description="Helical" evidence="1">
    <location>
        <begin position="55"/>
        <end position="76"/>
    </location>
</feature>
<name>A0ABS7EZI5_9PROT</name>
<dbReference type="Proteomes" id="UP001519924">
    <property type="component" value="Unassembled WGS sequence"/>
</dbReference>
<gene>
    <name evidence="2" type="ORF">K1J50_04425</name>
</gene>
<keyword evidence="1" id="KW-1133">Transmembrane helix</keyword>
<reference evidence="2 3" key="1">
    <citation type="submission" date="2021-08" db="EMBL/GenBank/DDBJ databases">
        <title>Caldovatus sediminis gen. nov., sp. nov., a moderately thermophilic bacterium isolated from a hot spring.</title>
        <authorList>
            <person name="Hu C.-J."/>
            <person name="Li W.-J."/>
            <person name="Xian W.-D."/>
        </authorList>
    </citation>
    <scope>NUCLEOTIDE SEQUENCE [LARGE SCALE GENOMIC DNA]</scope>
    <source>
        <strain evidence="2 3">SYSU G05006</strain>
    </source>
</reference>
<evidence type="ECO:0000256" key="1">
    <source>
        <dbReference type="SAM" id="Phobius"/>
    </source>
</evidence>
<keyword evidence="3" id="KW-1185">Reference proteome</keyword>
<sequence>MTVPANRADRLRPWATLLLAMLQPLAAALARVFGIGTPIAAMAAASGTPAIPAGYAFLIWTPIFALALAYALWQALPARREDPLLRRLGWWIAAAFAGNVAWMLAAQLSGRNGWHLFVLILFALVPALVAFLQERRRRAEAPTGPGRRWVLQPLLGLQAGWLTAAAFANLSGASRAEGVAWFGLGETAAAVLLLLAAGLAAAAILWLSRGSPWFAGAAAWAFAAILLANMGERGWNLFVAAAAAVALVLLGGVLRAAWRREDRQRAPPSVAVPGADDAGPAG</sequence>
<proteinExistence type="predicted"/>
<keyword evidence="1" id="KW-0472">Membrane</keyword>
<dbReference type="PANTHER" id="PTHR33802:SF1">
    <property type="entry name" value="XK-RELATED PROTEIN"/>
    <property type="match status" value="1"/>
</dbReference>
<dbReference type="RefSeq" id="WP_220116227.1">
    <property type="nucleotide sequence ID" value="NZ_JAHZUY010000006.1"/>
</dbReference>
<protein>
    <recommendedName>
        <fullName evidence="4">Tryptophan-rich sensory protein</fullName>
    </recommendedName>
</protein>
<feature type="transmembrane region" description="Helical" evidence="1">
    <location>
        <begin position="153"/>
        <end position="173"/>
    </location>
</feature>
<evidence type="ECO:0008006" key="4">
    <source>
        <dbReference type="Google" id="ProtNLM"/>
    </source>
</evidence>
<accession>A0ABS7EZI5</accession>
<evidence type="ECO:0000313" key="3">
    <source>
        <dbReference type="Proteomes" id="UP001519924"/>
    </source>
</evidence>
<dbReference type="PANTHER" id="PTHR33802">
    <property type="entry name" value="SI:CH211-161H7.5-RELATED"/>
    <property type="match status" value="1"/>
</dbReference>
<organism evidence="2 3">
    <name type="scientific">Caldovatus aquaticus</name>
    <dbReference type="NCBI Taxonomy" id="2865671"/>
    <lineage>
        <taxon>Bacteria</taxon>
        <taxon>Pseudomonadati</taxon>
        <taxon>Pseudomonadota</taxon>
        <taxon>Alphaproteobacteria</taxon>
        <taxon>Acetobacterales</taxon>
        <taxon>Roseomonadaceae</taxon>
        <taxon>Caldovatus</taxon>
    </lineage>
</organism>
<feature type="transmembrane region" description="Helical" evidence="1">
    <location>
        <begin position="114"/>
        <end position="132"/>
    </location>
</feature>
<feature type="transmembrane region" description="Helical" evidence="1">
    <location>
        <begin position="213"/>
        <end position="231"/>
    </location>
</feature>
<comment type="caution">
    <text evidence="2">The sequence shown here is derived from an EMBL/GenBank/DDBJ whole genome shotgun (WGS) entry which is preliminary data.</text>
</comment>
<feature type="transmembrane region" description="Helical" evidence="1">
    <location>
        <begin position="237"/>
        <end position="258"/>
    </location>
</feature>
<feature type="transmembrane region" description="Helical" evidence="1">
    <location>
        <begin position="88"/>
        <end position="108"/>
    </location>
</feature>
<dbReference type="EMBL" id="JAHZUY010000006">
    <property type="protein sequence ID" value="MBW8268724.1"/>
    <property type="molecule type" value="Genomic_DNA"/>
</dbReference>
<feature type="transmembrane region" description="Helical" evidence="1">
    <location>
        <begin position="179"/>
        <end position="206"/>
    </location>
</feature>
<evidence type="ECO:0000313" key="2">
    <source>
        <dbReference type="EMBL" id="MBW8268724.1"/>
    </source>
</evidence>
<keyword evidence="1" id="KW-0812">Transmembrane</keyword>